<reference evidence="9" key="1">
    <citation type="submission" date="2025-08" db="UniProtKB">
        <authorList>
            <consortium name="RefSeq"/>
        </authorList>
    </citation>
    <scope>IDENTIFICATION</scope>
    <source>
        <tissue evidence="9">Young leaves</tissue>
    </source>
</reference>
<evidence type="ECO:0000256" key="2">
    <source>
        <dbReference type="ARBA" id="ARBA00004906"/>
    </source>
</evidence>
<evidence type="ECO:0000259" key="7">
    <source>
        <dbReference type="Pfam" id="PF25372"/>
    </source>
</evidence>
<dbReference type="Gene3D" id="3.80.10.10">
    <property type="entry name" value="Ribonuclease Inhibitor"/>
    <property type="match status" value="3"/>
</dbReference>
<dbReference type="Pfam" id="PF00646">
    <property type="entry name" value="F-box"/>
    <property type="match status" value="1"/>
</dbReference>
<dbReference type="PANTHER" id="PTHR13318">
    <property type="entry name" value="PARTNER OF PAIRED, ISOFORM B-RELATED"/>
    <property type="match status" value="1"/>
</dbReference>
<dbReference type="GeneID" id="111454234"/>
<dbReference type="Pfam" id="PF25372">
    <property type="entry name" value="DUF7885"/>
    <property type="match status" value="2"/>
</dbReference>
<dbReference type="SMART" id="SM00367">
    <property type="entry name" value="LRR_CC"/>
    <property type="match status" value="13"/>
</dbReference>
<dbReference type="GO" id="GO:0031146">
    <property type="term" value="P:SCF-dependent proteasomal ubiquitin-dependent protein catabolic process"/>
    <property type="evidence" value="ECO:0007669"/>
    <property type="project" value="TreeGrafter"/>
</dbReference>
<dbReference type="InterPro" id="IPR036047">
    <property type="entry name" value="F-box-like_dom_sf"/>
</dbReference>
<dbReference type="InterPro" id="IPR006553">
    <property type="entry name" value="Leu-rich_rpt_Cys-con_subtyp"/>
</dbReference>
<dbReference type="AlphaFoldDB" id="A0A6J1GHL0"/>
<name>A0A6J1GHL0_CUCMO</name>
<keyword evidence="4" id="KW-0833">Ubl conjugation pathway</keyword>
<proteinExistence type="predicted"/>
<evidence type="ECO:0000313" key="8">
    <source>
        <dbReference type="Proteomes" id="UP000504609"/>
    </source>
</evidence>
<dbReference type="SUPFAM" id="SSF81383">
    <property type="entry name" value="F-box domain"/>
    <property type="match status" value="1"/>
</dbReference>
<feature type="domain" description="F-box" evidence="6">
    <location>
        <begin position="69"/>
        <end position="105"/>
    </location>
</feature>
<evidence type="ECO:0000259" key="6">
    <source>
        <dbReference type="Pfam" id="PF00646"/>
    </source>
</evidence>
<dbReference type="InterPro" id="IPR001810">
    <property type="entry name" value="F-box_dom"/>
</dbReference>
<feature type="domain" description="F-box/LRR-repeat protein 15-like leucin rich repeat" evidence="7">
    <location>
        <begin position="507"/>
        <end position="636"/>
    </location>
</feature>
<comment type="pathway">
    <text evidence="2">Protein modification; protein ubiquitination.</text>
</comment>
<evidence type="ECO:0000313" key="9">
    <source>
        <dbReference type="RefSeq" id="XP_022951398.1"/>
    </source>
</evidence>
<dbReference type="GO" id="GO:0010105">
    <property type="term" value="P:negative regulation of ethylene-activated signaling pathway"/>
    <property type="evidence" value="ECO:0007669"/>
    <property type="project" value="UniProtKB-ARBA"/>
</dbReference>
<evidence type="ECO:0000256" key="5">
    <source>
        <dbReference type="ARBA" id="ARBA00023242"/>
    </source>
</evidence>
<gene>
    <name evidence="9" type="primary">LOC111454234</name>
</gene>
<comment type="subcellular location">
    <subcellularLocation>
        <location evidence="1">Nucleus</location>
    </subcellularLocation>
</comment>
<dbReference type="InterPro" id="IPR032675">
    <property type="entry name" value="LRR_dom_sf"/>
</dbReference>
<evidence type="ECO:0000256" key="1">
    <source>
        <dbReference type="ARBA" id="ARBA00004123"/>
    </source>
</evidence>
<protein>
    <submittedName>
        <fullName evidence="9">EIN3-binding F-box protein 1-like</fullName>
    </submittedName>
</protein>
<dbReference type="RefSeq" id="XP_022951398.1">
    <property type="nucleotide sequence ID" value="XM_023095630.1"/>
</dbReference>
<keyword evidence="3" id="KW-0936">Ethylene signaling pathway</keyword>
<dbReference type="InterPro" id="IPR057207">
    <property type="entry name" value="FBXL15_LRR"/>
</dbReference>
<dbReference type="FunFam" id="3.80.10.10:FF:000451">
    <property type="entry name" value="EIN3-binding F-box protein 1"/>
    <property type="match status" value="1"/>
</dbReference>
<keyword evidence="8" id="KW-1185">Reference proteome</keyword>
<evidence type="ECO:0000256" key="3">
    <source>
        <dbReference type="ARBA" id="ARBA00022745"/>
    </source>
</evidence>
<keyword evidence="5" id="KW-0539">Nucleus</keyword>
<dbReference type="Gene3D" id="1.20.1280.50">
    <property type="match status" value="1"/>
</dbReference>
<feature type="domain" description="F-box/LRR-repeat protein 15-like leucin rich repeat" evidence="7">
    <location>
        <begin position="162"/>
        <end position="415"/>
    </location>
</feature>
<dbReference type="GO" id="GO:0019005">
    <property type="term" value="C:SCF ubiquitin ligase complex"/>
    <property type="evidence" value="ECO:0007669"/>
    <property type="project" value="TreeGrafter"/>
</dbReference>
<dbReference type="GO" id="GO:0009873">
    <property type="term" value="P:ethylene-activated signaling pathway"/>
    <property type="evidence" value="ECO:0007669"/>
    <property type="project" value="UniProtKB-KW"/>
</dbReference>
<dbReference type="SMR" id="A0A6J1GHL0"/>
<sequence length="647" mass="69489">MAKIFGFTLTESEDFFSGAPIYQNPKDTSLFLSLGRRVDVYYPLRKRSRATESFVASGEILKKKKTSIEILPDECLFEVFRRLPDRETRSLCACVSKRWLMLLSSISGNEFYSASENLRPENVVAVNETDNKVENDGHLSRNLEGEKASDIRLAAIAVGTASCGGLGKLSIRGGIHGSKVSNIGLKAVARGCPSLKAISLWNLSSIGDEGLIEIAKGCQFLEKLDLCQCPGISNKALLELAKNCPNLTDITIESCANIGNEGLQALGQYCSNLKSISIRDCPLIGDQGLASLFFSTADTLSKVKLQGLNVTDMSLAVIGHYGRAVTDLMLTGLTNVTEKGFWVMGNGHGLQKLKSFTLSSCHGVTDVGLQSIAKGCPNLKKFCLRKCSFLSDKGMVSFTQAALSIENLQLEECHRITQLGLFGTILNCGAKLKALSLVNCLGIKDLSLNLPSTTPCKSLQSLSICNCPGFGNVSLTLLSKLCPQLQHVNLSGLSGISDSGLLPLLKNCEAGLVNVNLSGCVNLTDKVISSLTKLHGWTLEVLNVDGCSKVTDSSLVAISENCPLLNDLDVSKCGITDFGVAALAQANQFNLQILSVFGCSALTDKSLFTLMKLGDSLLGLNLRNCNLISTRSIELLLAQLLRCDILY</sequence>
<dbReference type="FunFam" id="3.80.10.10:FF:000595">
    <property type="entry name" value="EIN3-binding F-box protein 1"/>
    <property type="match status" value="1"/>
</dbReference>
<dbReference type="CDD" id="cd22159">
    <property type="entry name" value="F-box_AtTIR1-like"/>
    <property type="match status" value="1"/>
</dbReference>
<dbReference type="SUPFAM" id="SSF52047">
    <property type="entry name" value="RNI-like"/>
    <property type="match status" value="2"/>
</dbReference>
<dbReference type="Proteomes" id="UP000504609">
    <property type="component" value="Unplaced"/>
</dbReference>
<evidence type="ECO:0000256" key="4">
    <source>
        <dbReference type="ARBA" id="ARBA00022786"/>
    </source>
</evidence>
<accession>A0A6J1GHL0</accession>
<dbReference type="KEGG" id="cmos:111454234"/>
<dbReference type="GO" id="GO:0005634">
    <property type="term" value="C:nucleus"/>
    <property type="evidence" value="ECO:0007669"/>
    <property type="project" value="UniProtKB-SubCell"/>
</dbReference>
<dbReference type="FunFam" id="3.80.10.10:FF:000473">
    <property type="entry name" value="EIN3-binding F-box protein 1"/>
    <property type="match status" value="1"/>
</dbReference>
<organism evidence="8 9">
    <name type="scientific">Cucurbita moschata</name>
    <name type="common">Winter crookneck squash</name>
    <name type="synonym">Cucurbita pepo var. moschata</name>
    <dbReference type="NCBI Taxonomy" id="3662"/>
    <lineage>
        <taxon>Eukaryota</taxon>
        <taxon>Viridiplantae</taxon>
        <taxon>Streptophyta</taxon>
        <taxon>Embryophyta</taxon>
        <taxon>Tracheophyta</taxon>
        <taxon>Spermatophyta</taxon>
        <taxon>Magnoliopsida</taxon>
        <taxon>eudicotyledons</taxon>
        <taxon>Gunneridae</taxon>
        <taxon>Pentapetalae</taxon>
        <taxon>rosids</taxon>
        <taxon>fabids</taxon>
        <taxon>Cucurbitales</taxon>
        <taxon>Cucurbitaceae</taxon>
        <taxon>Cucurbiteae</taxon>
        <taxon>Cucurbita</taxon>
    </lineage>
</organism>